<dbReference type="Pfam" id="PF05623">
    <property type="entry name" value="DUF789"/>
    <property type="match status" value="1"/>
</dbReference>
<proteinExistence type="predicted"/>
<feature type="non-terminal residue" evidence="2">
    <location>
        <position position="1"/>
    </location>
</feature>
<organism evidence="2 3">
    <name type="scientific">Rhododendron williamsianum</name>
    <dbReference type="NCBI Taxonomy" id="262921"/>
    <lineage>
        <taxon>Eukaryota</taxon>
        <taxon>Viridiplantae</taxon>
        <taxon>Streptophyta</taxon>
        <taxon>Embryophyta</taxon>
        <taxon>Tracheophyta</taxon>
        <taxon>Spermatophyta</taxon>
        <taxon>Magnoliopsida</taxon>
        <taxon>eudicotyledons</taxon>
        <taxon>Gunneridae</taxon>
        <taxon>Pentapetalae</taxon>
        <taxon>asterids</taxon>
        <taxon>Ericales</taxon>
        <taxon>Ericaceae</taxon>
        <taxon>Ericoideae</taxon>
        <taxon>Rhodoreae</taxon>
        <taxon>Rhododendron</taxon>
    </lineage>
</organism>
<dbReference type="EMBL" id="QEFC01001762">
    <property type="protein sequence ID" value="KAE9456110.1"/>
    <property type="molecule type" value="Genomic_DNA"/>
</dbReference>
<name>A0A6A4LCQ6_9ERIC</name>
<gene>
    <name evidence="2" type="ORF">C3L33_11985</name>
</gene>
<feature type="region of interest" description="Disordered" evidence="1">
    <location>
        <begin position="75"/>
        <end position="107"/>
    </location>
</feature>
<dbReference type="OrthoDB" id="1705392at2759"/>
<protein>
    <submittedName>
        <fullName evidence="2">Uncharacterized protein</fullName>
    </submittedName>
</protein>
<reference evidence="2 3" key="1">
    <citation type="journal article" date="2019" name="Genome Biol. Evol.">
        <title>The Rhododendron genome and chromosomal organization provide insight into shared whole-genome duplications across the heath family (Ericaceae).</title>
        <authorList>
            <person name="Soza V.L."/>
            <person name="Lindsley D."/>
            <person name="Waalkes A."/>
            <person name="Ramage E."/>
            <person name="Patwardhan R.P."/>
            <person name="Burton J.N."/>
            <person name="Adey A."/>
            <person name="Kumar A."/>
            <person name="Qiu R."/>
            <person name="Shendure J."/>
            <person name="Hall B."/>
        </authorList>
    </citation>
    <scope>NUCLEOTIDE SEQUENCE [LARGE SCALE GENOMIC DNA]</scope>
    <source>
        <strain evidence="2">RSF 1966-606</strain>
    </source>
</reference>
<sequence>SEIRKLNTLWHPLDREEVEYFTLSDLWNSYDEWSVYGAGVPVTLNDSESLVQYYVPYLSAIQIFTSNSVVTGAREETSTHSERTDSFSDSLSYESESEKLSRSDGCSSEDGVLEQEIACHPKDKLGYLYCQYFEIIAPYGRVPLMDKVLFYQFIFHSCTIQSLLIWTLKVARRVLKEEANARGGNLTISVWLGHLQDARWRLGVPQQWPGPGEAGVAFERGRFVAKAAEGPPP</sequence>
<dbReference type="InterPro" id="IPR008507">
    <property type="entry name" value="DUF789"/>
</dbReference>
<dbReference type="Proteomes" id="UP000428333">
    <property type="component" value="Linkage Group LG07"/>
</dbReference>
<evidence type="ECO:0000313" key="3">
    <source>
        <dbReference type="Proteomes" id="UP000428333"/>
    </source>
</evidence>
<dbReference type="PANTHER" id="PTHR31343">
    <property type="entry name" value="T15D22.8"/>
    <property type="match status" value="1"/>
</dbReference>
<comment type="caution">
    <text evidence="2">The sequence shown here is derived from an EMBL/GenBank/DDBJ whole genome shotgun (WGS) entry which is preliminary data.</text>
</comment>
<dbReference type="AlphaFoldDB" id="A0A6A4LCQ6"/>
<dbReference type="PANTHER" id="PTHR31343:SF3">
    <property type="entry name" value="DUF789 DOMAIN-CONTAINING PROTEIN"/>
    <property type="match status" value="1"/>
</dbReference>
<accession>A0A6A4LCQ6</accession>
<evidence type="ECO:0000313" key="2">
    <source>
        <dbReference type="EMBL" id="KAE9456110.1"/>
    </source>
</evidence>
<keyword evidence="3" id="KW-1185">Reference proteome</keyword>
<evidence type="ECO:0000256" key="1">
    <source>
        <dbReference type="SAM" id="MobiDB-lite"/>
    </source>
</evidence>
<feature type="compositionally biased region" description="Basic and acidic residues" evidence="1">
    <location>
        <begin position="75"/>
        <end position="86"/>
    </location>
</feature>